<protein>
    <recommendedName>
        <fullName evidence="2">Amidohydrolase-related domain-containing protein</fullName>
    </recommendedName>
</protein>
<dbReference type="SUPFAM" id="SSF51556">
    <property type="entry name" value="Metallo-dependent hydrolases"/>
    <property type="match status" value="1"/>
</dbReference>
<dbReference type="EMBL" id="HBKN01002149">
    <property type="protein sequence ID" value="CAE2192543.1"/>
    <property type="molecule type" value="Transcribed_RNA"/>
</dbReference>
<gene>
    <name evidence="3" type="ORF">GTHE00462_LOCUS1852</name>
    <name evidence="4" type="ORF">GTHE00462_LOCUS1854</name>
</gene>
<dbReference type="PANTHER" id="PTHR35563">
    <property type="entry name" value="BARREL METAL-DEPENDENT HYDROLASE, PUTATIVE (AFU_ORTHOLOGUE AFUA_1G16240)-RELATED"/>
    <property type="match status" value="1"/>
</dbReference>
<dbReference type="InterPro" id="IPR052358">
    <property type="entry name" value="Aro_Compnd_Degr_Hydrolases"/>
</dbReference>
<feature type="domain" description="Amidohydrolase-related" evidence="2">
    <location>
        <begin position="91"/>
        <end position="357"/>
    </location>
</feature>
<feature type="chain" id="PRO_5035585881" description="Amidohydrolase-related domain-containing protein" evidence="1">
    <location>
        <begin position="20"/>
        <end position="367"/>
    </location>
</feature>
<evidence type="ECO:0000313" key="3">
    <source>
        <dbReference type="EMBL" id="CAE2192541.1"/>
    </source>
</evidence>
<organism evidence="4">
    <name type="scientific">Guillardia theta</name>
    <name type="common">Cryptophyte</name>
    <name type="synonym">Cryptomonas phi</name>
    <dbReference type="NCBI Taxonomy" id="55529"/>
    <lineage>
        <taxon>Eukaryota</taxon>
        <taxon>Cryptophyceae</taxon>
        <taxon>Pyrenomonadales</taxon>
        <taxon>Geminigeraceae</taxon>
        <taxon>Guillardia</taxon>
    </lineage>
</organism>
<sequence length="367" mass="40723">MVLLRLHAWVVLGVSLCSAWELPPSLPSSQGPSTCTWQSSPRGLDHRRKFLSSSVGSAAAALCLSYLALRQRGGGSEGRAPSSQALRMSIVDSAVHVWKQDRNYPWATPNPPAADASAEELIALMDANGVDKTVLVQPICYLWDNSYVRDCMRRFPGRFAAVARVNPEDDASVEKLEELSKEGFIGVRFGPLDRGWWESERMRNILKKAEELKFPVLLFLGKDGGKSLQWVAPRIKEFPNVKFIVDHMADVPPSDDQQIDELLSLASSPNVLVKISHVWAISTGQYPWSDAISVVQKVVRRFGPDRCMFASDWPVCKMPTWPGGNTSYDMTVKLAKEEYKFLTEDELAWILGGTASSIWFPASGTHG</sequence>
<accession>A0A6U5W3J9</accession>
<feature type="signal peptide" evidence="1">
    <location>
        <begin position="1"/>
        <end position="19"/>
    </location>
</feature>
<dbReference type="Pfam" id="PF04909">
    <property type="entry name" value="Amidohydro_2"/>
    <property type="match status" value="1"/>
</dbReference>
<dbReference type="EMBL" id="HBKN01002147">
    <property type="protein sequence ID" value="CAE2192541.1"/>
    <property type="molecule type" value="Transcribed_RNA"/>
</dbReference>
<dbReference type="InterPro" id="IPR006680">
    <property type="entry name" value="Amidohydro-rel"/>
</dbReference>
<evidence type="ECO:0000313" key="4">
    <source>
        <dbReference type="EMBL" id="CAE2192543.1"/>
    </source>
</evidence>
<evidence type="ECO:0000259" key="2">
    <source>
        <dbReference type="Pfam" id="PF04909"/>
    </source>
</evidence>
<dbReference type="GO" id="GO:0016787">
    <property type="term" value="F:hydrolase activity"/>
    <property type="evidence" value="ECO:0007669"/>
    <property type="project" value="InterPro"/>
</dbReference>
<proteinExistence type="predicted"/>
<evidence type="ECO:0000256" key="1">
    <source>
        <dbReference type="SAM" id="SignalP"/>
    </source>
</evidence>
<name>A0A6U5W3J9_GUITH</name>
<keyword evidence="1" id="KW-0732">Signal</keyword>
<reference evidence="4" key="1">
    <citation type="submission" date="2021-01" db="EMBL/GenBank/DDBJ databases">
        <authorList>
            <person name="Corre E."/>
            <person name="Pelletier E."/>
            <person name="Niang G."/>
            <person name="Scheremetjew M."/>
            <person name="Finn R."/>
            <person name="Kale V."/>
            <person name="Holt S."/>
            <person name="Cochrane G."/>
            <person name="Meng A."/>
            <person name="Brown T."/>
            <person name="Cohen L."/>
        </authorList>
    </citation>
    <scope>NUCLEOTIDE SEQUENCE</scope>
    <source>
        <strain evidence="4">CCMP 2712</strain>
    </source>
</reference>
<dbReference type="AlphaFoldDB" id="A0A6U5W3J9"/>
<dbReference type="PANTHER" id="PTHR35563:SF2">
    <property type="entry name" value="BARREL METAL-DEPENDENT HYDROLASE, PUTATIVE (AFU_ORTHOLOGUE AFUA_1G16240)-RELATED"/>
    <property type="match status" value="1"/>
</dbReference>
<dbReference type="Gene3D" id="3.20.20.140">
    <property type="entry name" value="Metal-dependent hydrolases"/>
    <property type="match status" value="1"/>
</dbReference>
<dbReference type="InterPro" id="IPR032466">
    <property type="entry name" value="Metal_Hydrolase"/>
</dbReference>